<accession>A0A8T0DLV6</accession>
<evidence type="ECO:0000313" key="1">
    <source>
        <dbReference type="EMBL" id="KAF8567978.1"/>
    </source>
</evidence>
<reference evidence="1 2" key="1">
    <citation type="submission" date="2019-07" db="EMBL/GenBank/DDBJ databases">
        <title>Annotation for the trematode Paragonimus westermani.</title>
        <authorList>
            <person name="Choi Y.-J."/>
        </authorList>
    </citation>
    <scope>NUCLEOTIDE SEQUENCE [LARGE SCALE GENOMIC DNA]</scope>
    <source>
        <strain evidence="1">180907_Pwestermani</strain>
    </source>
</reference>
<sequence length="96" mass="10838">MPRGSVIRKTIGNALDCYQDVYNPLTGTVSVSTANNCVYCIYEQLFLSPSEQKQFHACSVYCWPYELATARRVCCQGVLCNRDFTEAKAREVRGTQ</sequence>
<dbReference type="EMBL" id="JTDF01003223">
    <property type="protein sequence ID" value="KAF8567978.1"/>
    <property type="molecule type" value="Genomic_DNA"/>
</dbReference>
<name>A0A8T0DLV6_9TREM</name>
<evidence type="ECO:0000313" key="2">
    <source>
        <dbReference type="Proteomes" id="UP000699462"/>
    </source>
</evidence>
<comment type="caution">
    <text evidence="1">The sequence shown here is derived from an EMBL/GenBank/DDBJ whole genome shotgun (WGS) entry which is preliminary data.</text>
</comment>
<keyword evidence="2" id="KW-1185">Reference proteome</keyword>
<dbReference type="OrthoDB" id="6242898at2759"/>
<dbReference type="AlphaFoldDB" id="A0A8T0DLV6"/>
<dbReference type="Proteomes" id="UP000699462">
    <property type="component" value="Unassembled WGS sequence"/>
</dbReference>
<proteinExistence type="predicted"/>
<organism evidence="1 2">
    <name type="scientific">Paragonimus westermani</name>
    <dbReference type="NCBI Taxonomy" id="34504"/>
    <lineage>
        <taxon>Eukaryota</taxon>
        <taxon>Metazoa</taxon>
        <taxon>Spiralia</taxon>
        <taxon>Lophotrochozoa</taxon>
        <taxon>Platyhelminthes</taxon>
        <taxon>Trematoda</taxon>
        <taxon>Digenea</taxon>
        <taxon>Plagiorchiida</taxon>
        <taxon>Troglotremata</taxon>
        <taxon>Troglotrematidae</taxon>
        <taxon>Paragonimus</taxon>
    </lineage>
</organism>
<protein>
    <submittedName>
        <fullName evidence="1">Uncharacterized protein</fullName>
    </submittedName>
</protein>
<gene>
    <name evidence="1" type="ORF">P879_04335</name>
</gene>